<keyword evidence="7" id="KW-0233">DNA recombination</keyword>
<dbReference type="InterPro" id="IPR044068">
    <property type="entry name" value="CB"/>
</dbReference>
<feature type="domain" description="Tyr recombinase" evidence="10">
    <location>
        <begin position="121"/>
        <end position="313"/>
    </location>
</feature>
<dbReference type="RefSeq" id="WP_069832029.1">
    <property type="nucleotide sequence ID" value="NZ_MDJD01000054.1"/>
</dbReference>
<dbReference type="GO" id="GO:0006310">
    <property type="term" value="P:DNA recombination"/>
    <property type="evidence" value="ECO:0007669"/>
    <property type="project" value="UniProtKB-KW"/>
</dbReference>
<evidence type="ECO:0000256" key="2">
    <source>
        <dbReference type="ARBA" id="ARBA00022490"/>
    </source>
</evidence>
<evidence type="ECO:0000259" key="11">
    <source>
        <dbReference type="PROSITE" id="PS51900"/>
    </source>
</evidence>
<keyword evidence="14" id="KW-1185">Reference proteome</keyword>
<evidence type="ECO:0000313" key="12">
    <source>
        <dbReference type="EMBL" id="OEJ99353.1"/>
    </source>
</evidence>
<evidence type="ECO:0008006" key="15">
    <source>
        <dbReference type="Google" id="ProtNLM"/>
    </source>
</evidence>
<evidence type="ECO:0000256" key="7">
    <source>
        <dbReference type="ARBA" id="ARBA00023172"/>
    </source>
</evidence>
<dbReference type="AlphaFoldDB" id="A0A1E5SJR7"/>
<dbReference type="Pfam" id="PF00589">
    <property type="entry name" value="Phage_integrase"/>
    <property type="match status" value="1"/>
</dbReference>
<keyword evidence="8" id="KW-0131">Cell cycle</keyword>
<dbReference type="OrthoDB" id="9801717at2"/>
<keyword evidence="6 9" id="KW-0238">DNA-binding</keyword>
<dbReference type="InterPro" id="IPR010998">
    <property type="entry name" value="Integrase_recombinase_N"/>
</dbReference>
<evidence type="ECO:0000256" key="1">
    <source>
        <dbReference type="ARBA" id="ARBA00004496"/>
    </source>
</evidence>
<dbReference type="STRING" id="1849968.A8C32_09335"/>
<keyword evidence="5" id="KW-0229">DNA integration</keyword>
<dbReference type="SUPFAM" id="SSF56349">
    <property type="entry name" value="DNA breaking-rejoining enzymes"/>
    <property type="match status" value="1"/>
</dbReference>
<dbReference type="InterPro" id="IPR050090">
    <property type="entry name" value="Tyrosine_recombinase_XerCD"/>
</dbReference>
<evidence type="ECO:0000256" key="6">
    <source>
        <dbReference type="ARBA" id="ARBA00023125"/>
    </source>
</evidence>
<dbReference type="PROSITE" id="PS51898">
    <property type="entry name" value="TYR_RECOMBINASE"/>
    <property type="match status" value="1"/>
</dbReference>
<name>A0A1E5SJR7_9FLAO</name>
<dbReference type="PANTHER" id="PTHR30349:SF77">
    <property type="entry name" value="TYROSINE RECOMBINASE XERC"/>
    <property type="match status" value="1"/>
</dbReference>
<dbReference type="GO" id="GO:0051301">
    <property type="term" value="P:cell division"/>
    <property type="evidence" value="ECO:0007669"/>
    <property type="project" value="UniProtKB-KW"/>
</dbReference>
<evidence type="ECO:0000256" key="3">
    <source>
        <dbReference type="ARBA" id="ARBA00022618"/>
    </source>
</evidence>
<proteinExistence type="predicted"/>
<dbReference type="EMBL" id="MDJD01000054">
    <property type="protein sequence ID" value="OEJ99353.1"/>
    <property type="molecule type" value="Genomic_DNA"/>
</dbReference>
<reference evidence="12 14" key="1">
    <citation type="submission" date="2016-05" db="EMBL/GenBank/DDBJ databases">
        <title>Draft Genome Sequence of Algibacter sp. Strain SK-16 Isolated from the Surface Water of Aburatsubo Inlet.</title>
        <authorList>
            <person name="Wong S.-K."/>
            <person name="Yoshizawa S."/>
            <person name="Nakajima Y."/>
            <person name="Ogura Y."/>
            <person name="Tetsuya H."/>
            <person name="Hamasaki K."/>
        </authorList>
    </citation>
    <scope>NUCLEOTIDE SEQUENCE [LARGE SCALE GENOMIC DNA]</scope>
    <source>
        <strain evidence="12 14">SK-16</strain>
    </source>
</reference>
<dbReference type="Gene3D" id="1.10.150.130">
    <property type="match status" value="1"/>
</dbReference>
<evidence type="ECO:0000256" key="9">
    <source>
        <dbReference type="PROSITE-ProRule" id="PRU01248"/>
    </source>
</evidence>
<accession>A0A1E5SJR7</accession>
<sequence length="313" mass="37158">MKKLTLKNESFQYIEKSFREWLDTLGYAETTVYNLPNHIRELFYYLEQHNINDIKQLDNQIIKSYYNNLKIRGNERQGGGLSNAYLNKHLQALYKFTEYLRQSGRMILPILTIDWENNSTTQIEILTIEDIQLLYKSTYGYHENTKWEPFCARDRAILTIFYGCGLRRNEGYHLNLSDIYWDKSILHVKQGKGYKERFVPLNKTNLKYLEQYVYDWRPIIVHDKKEDALFISQKGVRMQTQSMAIRLKLLQQRTNDIALQQKNLRLHVLRHSIATHLLQNGMSLEKISRFLGHSSLESTQIYTHLLAEQNGNI</sequence>
<dbReference type="GO" id="GO:0007059">
    <property type="term" value="P:chromosome segregation"/>
    <property type="evidence" value="ECO:0007669"/>
    <property type="project" value="UniProtKB-KW"/>
</dbReference>
<dbReference type="Gene3D" id="1.10.443.10">
    <property type="entry name" value="Intergrase catalytic core"/>
    <property type="match status" value="1"/>
</dbReference>
<organism evidence="12 14">
    <name type="scientific">Flavivirga aquatica</name>
    <dbReference type="NCBI Taxonomy" id="1849968"/>
    <lineage>
        <taxon>Bacteria</taxon>
        <taxon>Pseudomonadati</taxon>
        <taxon>Bacteroidota</taxon>
        <taxon>Flavobacteriia</taxon>
        <taxon>Flavobacteriales</taxon>
        <taxon>Flavobacteriaceae</taxon>
        <taxon>Flavivirga</taxon>
    </lineage>
</organism>
<evidence type="ECO:0000256" key="4">
    <source>
        <dbReference type="ARBA" id="ARBA00022829"/>
    </source>
</evidence>
<dbReference type="GO" id="GO:0003677">
    <property type="term" value="F:DNA binding"/>
    <property type="evidence" value="ECO:0007669"/>
    <property type="project" value="UniProtKB-UniRule"/>
</dbReference>
<evidence type="ECO:0000313" key="14">
    <source>
        <dbReference type="Proteomes" id="UP000095713"/>
    </source>
</evidence>
<gene>
    <name evidence="12" type="ORF">A8C32_09335</name>
    <name evidence="13" type="ORF">A8C32_09385</name>
</gene>
<keyword evidence="2" id="KW-0963">Cytoplasm</keyword>
<dbReference type="Proteomes" id="UP000095713">
    <property type="component" value="Unassembled WGS sequence"/>
</dbReference>
<dbReference type="PANTHER" id="PTHR30349">
    <property type="entry name" value="PHAGE INTEGRASE-RELATED"/>
    <property type="match status" value="1"/>
</dbReference>
<dbReference type="InterPro" id="IPR011010">
    <property type="entry name" value="DNA_brk_join_enz"/>
</dbReference>
<dbReference type="EMBL" id="MDJD01000054">
    <property type="protein sequence ID" value="OEJ99363.1"/>
    <property type="molecule type" value="Genomic_DNA"/>
</dbReference>
<evidence type="ECO:0000256" key="5">
    <source>
        <dbReference type="ARBA" id="ARBA00022908"/>
    </source>
</evidence>
<dbReference type="PROSITE" id="PS51900">
    <property type="entry name" value="CB"/>
    <property type="match status" value="1"/>
</dbReference>
<dbReference type="GO" id="GO:0005737">
    <property type="term" value="C:cytoplasm"/>
    <property type="evidence" value="ECO:0007669"/>
    <property type="project" value="UniProtKB-SubCell"/>
</dbReference>
<dbReference type="GO" id="GO:0015074">
    <property type="term" value="P:DNA integration"/>
    <property type="evidence" value="ECO:0007669"/>
    <property type="project" value="UniProtKB-KW"/>
</dbReference>
<evidence type="ECO:0000259" key="10">
    <source>
        <dbReference type="PROSITE" id="PS51898"/>
    </source>
</evidence>
<dbReference type="InterPro" id="IPR013762">
    <property type="entry name" value="Integrase-like_cat_sf"/>
</dbReference>
<comment type="subcellular location">
    <subcellularLocation>
        <location evidence="1">Cytoplasm</location>
    </subcellularLocation>
</comment>
<keyword evidence="4" id="KW-0159">Chromosome partition</keyword>
<feature type="domain" description="Core-binding (CB)" evidence="11">
    <location>
        <begin position="16"/>
        <end position="101"/>
    </location>
</feature>
<keyword evidence="3" id="KW-0132">Cell division</keyword>
<evidence type="ECO:0000256" key="8">
    <source>
        <dbReference type="ARBA" id="ARBA00023306"/>
    </source>
</evidence>
<evidence type="ECO:0000313" key="13">
    <source>
        <dbReference type="EMBL" id="OEJ99363.1"/>
    </source>
</evidence>
<dbReference type="InterPro" id="IPR002104">
    <property type="entry name" value="Integrase_catalytic"/>
</dbReference>
<protein>
    <recommendedName>
        <fullName evidence="15">Tyr recombinase domain-containing protein</fullName>
    </recommendedName>
</protein>
<comment type="caution">
    <text evidence="12">The sequence shown here is derived from an EMBL/GenBank/DDBJ whole genome shotgun (WGS) entry which is preliminary data.</text>
</comment>